<evidence type="ECO:0000256" key="6">
    <source>
        <dbReference type="ARBA" id="ARBA00022787"/>
    </source>
</evidence>
<keyword evidence="13" id="KW-1185">Reference proteome</keyword>
<evidence type="ECO:0000256" key="2">
    <source>
        <dbReference type="ARBA" id="ARBA00004572"/>
    </source>
</evidence>
<comment type="similarity">
    <text evidence="3">Belongs to the flavoprotein pyridine nucleotide cytochrome reductase family.</text>
</comment>
<dbReference type="CDD" id="cd06183">
    <property type="entry name" value="cyt_b5_reduct_like"/>
    <property type="match status" value="1"/>
</dbReference>
<keyword evidence="9" id="KW-0520">NAD</keyword>
<comment type="caution">
    <text evidence="12">The sequence shown here is derived from an EMBL/GenBank/DDBJ whole genome shotgun (WGS) entry which is preliminary data.</text>
</comment>
<protein>
    <recommendedName>
        <fullName evidence="4">cytochrome-b5 reductase</fullName>
        <ecNumber evidence="4">1.6.2.2</ecNumber>
    </recommendedName>
</protein>
<evidence type="ECO:0000256" key="4">
    <source>
        <dbReference type="ARBA" id="ARBA00012011"/>
    </source>
</evidence>
<dbReference type="PRINTS" id="PR00406">
    <property type="entry name" value="CYTB5RDTASE"/>
</dbReference>
<dbReference type="EC" id="1.6.2.2" evidence="4"/>
<dbReference type="Pfam" id="PF00175">
    <property type="entry name" value="NAD_binding_1"/>
    <property type="match status" value="1"/>
</dbReference>
<feature type="binding site" evidence="10">
    <location>
        <position position="243"/>
    </location>
    <ligand>
        <name>FAD</name>
        <dbReference type="ChEBI" id="CHEBI:57692"/>
    </ligand>
</feature>
<dbReference type="PANTHER" id="PTHR19370">
    <property type="entry name" value="NADH-CYTOCHROME B5 REDUCTASE"/>
    <property type="match status" value="1"/>
</dbReference>
<feature type="binding site" evidence="10">
    <location>
        <position position="177"/>
    </location>
    <ligand>
        <name>FAD</name>
        <dbReference type="ChEBI" id="CHEBI:57692"/>
    </ligand>
</feature>
<keyword evidence="6" id="KW-0472">Membrane</keyword>
<dbReference type="SUPFAM" id="SSF52343">
    <property type="entry name" value="Ferredoxin reductase-like, C-terminal NADP-linked domain"/>
    <property type="match status" value="1"/>
</dbReference>
<dbReference type="GeneID" id="30156885"/>
<evidence type="ECO:0000256" key="7">
    <source>
        <dbReference type="ARBA" id="ARBA00022827"/>
    </source>
</evidence>
<keyword evidence="8" id="KW-0560">Oxidoreductase</keyword>
<dbReference type="InterPro" id="IPR001834">
    <property type="entry name" value="CBR-like"/>
</dbReference>
<dbReference type="SUPFAM" id="SSF63380">
    <property type="entry name" value="Riboflavin synthase domain-like"/>
    <property type="match status" value="1"/>
</dbReference>
<feature type="binding site" evidence="10">
    <location>
        <position position="176"/>
    </location>
    <ligand>
        <name>FAD</name>
        <dbReference type="ChEBI" id="CHEBI:57692"/>
    </ligand>
</feature>
<proteinExistence type="inferred from homology"/>
<sequence>MAAARLFSSARLARPSAVSRTVTHARGYASGAPAGGANWGLIAGAAGAAGIGAYAYLQSNPGMSEDHIIAPADIGADAKNKLESKVSEGVKSAEAQKDAAERAAPSIAALVKDSFVPFTLTKVEKYNHNTNIYHFSFGEEGKDKTSGGEVASVVLMRSPEGDFELKDDKGKPIIRPYTPVSPPDQKGSIEVMIKEYQDGKFSHWLAGQQPGAQVLFKGPLQKFKYQPNGFDKGLCIAGGSGITPMWQLITHSLSLPEDKTKWTLIYSNVSEADILLRKEWDALAKAHPDRLEIKYVVDKAPWGWKGETGFITPDLIKKVFPRTEGDKVRAFVCGPPGQMKAISGPKDGMKQGELSGALKELGYTSDNVFKY</sequence>
<dbReference type="PANTHER" id="PTHR19370:SF171">
    <property type="entry name" value="NADH-CYTOCHROME B5 REDUCTASE 2"/>
    <property type="match status" value="1"/>
</dbReference>
<dbReference type="RefSeq" id="XP_018992406.1">
    <property type="nucleotide sequence ID" value="XM_019139915.1"/>
</dbReference>
<dbReference type="Gene3D" id="3.40.50.80">
    <property type="entry name" value="Nucleotide-binding domain of ferredoxin-NADP reductase (FNR) module"/>
    <property type="match status" value="1"/>
</dbReference>
<keyword evidence="5 10" id="KW-0285">Flavoprotein</keyword>
<reference evidence="12 13" key="1">
    <citation type="submission" date="2016-06" db="EMBL/GenBank/DDBJ databases">
        <title>Evolution of pathogenesis and genome organization in the Tremellales.</title>
        <authorList>
            <person name="Cuomo C."/>
            <person name="Litvintseva A."/>
            <person name="Heitman J."/>
            <person name="Chen Y."/>
            <person name="Sun S."/>
            <person name="Springer D."/>
            <person name="Dromer F."/>
            <person name="Young S."/>
            <person name="Zeng Q."/>
            <person name="Chapman S."/>
            <person name="Gujja S."/>
            <person name="Saif S."/>
            <person name="Birren B."/>
        </authorList>
    </citation>
    <scope>NUCLEOTIDE SEQUENCE [LARGE SCALE GENOMIC DNA]</scope>
    <source>
        <strain evidence="12 13">CBS 6039</strain>
    </source>
</reference>
<evidence type="ECO:0000256" key="10">
    <source>
        <dbReference type="PIRSR" id="PIRSR601834-1"/>
    </source>
</evidence>
<evidence type="ECO:0000256" key="8">
    <source>
        <dbReference type="ARBA" id="ARBA00023002"/>
    </source>
</evidence>
<dbReference type="InterPro" id="IPR017927">
    <property type="entry name" value="FAD-bd_FR_type"/>
</dbReference>
<feature type="binding site" evidence="10">
    <location>
        <position position="175"/>
    </location>
    <ligand>
        <name>FAD</name>
        <dbReference type="ChEBI" id="CHEBI:57692"/>
    </ligand>
</feature>
<feature type="domain" description="FAD-binding FR-type" evidence="11">
    <location>
        <begin position="113"/>
        <end position="226"/>
    </location>
</feature>
<feature type="binding site" evidence="10">
    <location>
        <position position="202"/>
    </location>
    <ligand>
        <name>FAD</name>
        <dbReference type="ChEBI" id="CHEBI:57692"/>
    </ligand>
</feature>
<evidence type="ECO:0000256" key="1">
    <source>
        <dbReference type="ARBA" id="ARBA00001974"/>
    </source>
</evidence>
<dbReference type="OrthoDB" id="432685at2759"/>
<name>A0A1E3HL07_9TREE</name>
<feature type="binding site" evidence="10">
    <location>
        <position position="200"/>
    </location>
    <ligand>
        <name>FAD</name>
        <dbReference type="ChEBI" id="CHEBI:57692"/>
    </ligand>
</feature>
<dbReference type="InterPro" id="IPR017938">
    <property type="entry name" value="Riboflavin_synthase-like_b-brl"/>
</dbReference>
<evidence type="ECO:0000256" key="5">
    <source>
        <dbReference type="ARBA" id="ARBA00022630"/>
    </source>
</evidence>
<dbReference type="PROSITE" id="PS51384">
    <property type="entry name" value="FAD_FR"/>
    <property type="match status" value="1"/>
</dbReference>
<evidence type="ECO:0000256" key="9">
    <source>
        <dbReference type="ARBA" id="ARBA00023027"/>
    </source>
</evidence>
<dbReference type="EMBL" id="AWGJ01000008">
    <property type="protein sequence ID" value="ODN77032.1"/>
    <property type="molecule type" value="Genomic_DNA"/>
</dbReference>
<dbReference type="FunFam" id="3.40.50.80:FF:000009">
    <property type="entry name" value="NADH-cytochrome b5 reductase"/>
    <property type="match status" value="1"/>
</dbReference>
<evidence type="ECO:0000256" key="3">
    <source>
        <dbReference type="ARBA" id="ARBA00006105"/>
    </source>
</evidence>
<evidence type="ECO:0000259" key="11">
    <source>
        <dbReference type="PROSITE" id="PS51384"/>
    </source>
</evidence>
<feature type="binding site" evidence="10">
    <location>
        <position position="194"/>
    </location>
    <ligand>
        <name>FAD</name>
        <dbReference type="ChEBI" id="CHEBI:57692"/>
    </ligand>
</feature>
<comment type="subcellular location">
    <subcellularLocation>
        <location evidence="2">Mitochondrion outer membrane</location>
        <topology evidence="2">Single-pass membrane protein</topology>
    </subcellularLocation>
</comment>
<dbReference type="InterPro" id="IPR001433">
    <property type="entry name" value="OxRdtase_FAD/NAD-bd"/>
</dbReference>
<gene>
    <name evidence="12" type="ORF">L202_05576</name>
</gene>
<evidence type="ECO:0000313" key="12">
    <source>
        <dbReference type="EMBL" id="ODN77032.1"/>
    </source>
</evidence>
<organism evidence="12 13">
    <name type="scientific">Cryptococcus amylolentus CBS 6039</name>
    <dbReference type="NCBI Taxonomy" id="1295533"/>
    <lineage>
        <taxon>Eukaryota</taxon>
        <taxon>Fungi</taxon>
        <taxon>Dikarya</taxon>
        <taxon>Basidiomycota</taxon>
        <taxon>Agaricomycotina</taxon>
        <taxon>Tremellomycetes</taxon>
        <taxon>Tremellales</taxon>
        <taxon>Cryptococcaceae</taxon>
        <taxon>Cryptococcus</taxon>
    </lineage>
</organism>
<dbReference type="GO" id="GO:0005741">
    <property type="term" value="C:mitochondrial outer membrane"/>
    <property type="evidence" value="ECO:0007669"/>
    <property type="project" value="UniProtKB-SubCell"/>
</dbReference>
<dbReference type="Gene3D" id="2.40.30.10">
    <property type="entry name" value="Translation factors"/>
    <property type="match status" value="1"/>
</dbReference>
<dbReference type="Proteomes" id="UP000094065">
    <property type="component" value="Unassembled WGS sequence"/>
</dbReference>
<keyword evidence="6" id="KW-1000">Mitochondrion outer membrane</keyword>
<keyword evidence="6" id="KW-0496">Mitochondrion</keyword>
<accession>A0A1E3HL07</accession>
<dbReference type="InterPro" id="IPR008333">
    <property type="entry name" value="Cbr1-like_FAD-bd_dom"/>
</dbReference>
<dbReference type="InterPro" id="IPR039261">
    <property type="entry name" value="FNR_nucleotide-bd"/>
</dbReference>
<comment type="cofactor">
    <cofactor evidence="1 10">
        <name>FAD</name>
        <dbReference type="ChEBI" id="CHEBI:57692"/>
    </cofactor>
</comment>
<dbReference type="STRING" id="1295533.A0A1E3HL07"/>
<dbReference type="Pfam" id="PF00970">
    <property type="entry name" value="FAD_binding_6"/>
    <property type="match status" value="1"/>
</dbReference>
<dbReference type="GO" id="GO:0090524">
    <property type="term" value="F:cytochrome-b5 reductase activity, acting on NADH"/>
    <property type="evidence" value="ECO:0007669"/>
    <property type="project" value="UniProtKB-EC"/>
</dbReference>
<keyword evidence="7 10" id="KW-0274">FAD</keyword>
<dbReference type="AlphaFoldDB" id="A0A1E3HL07"/>
<evidence type="ECO:0000313" key="13">
    <source>
        <dbReference type="Proteomes" id="UP000094065"/>
    </source>
</evidence>